<name>A0A6J1X2P9_GALME</name>
<sequence>MCGVKLAYLFVFSALSLAANAAPNALNNEIRNLNWRNSRNIRNIQDLQNLQKIQSLRDVLNLQDEATIINGQVNADLRNIDLLNRYGPQSPLNIIDRRDIVDNQQNGVESFTSTDVVDITDIQQPGSESIQVSESIRPSNILDTNQRLDLEGRPTNVVDIVDIQRPGSETSQVTETVSPTNDLRSELRTGSLNNLLPGYPRRSSLRPRPVRPLRSARLNSNRWGLGPNVGRRGLVSPVNSGSLLNSLLSRPVSQNWNNEPIRLLGSRSLIEDRVPSVYQRSSLGVDRVNSVLGSGRTVPELDRVNTIVGSGQSIRSLINNRLSSGYQRSPLNIDRVNSVVGSGQTVRSLTDDRVPLGSQIPPVDVERIDTIIGQPSDNVVIVTNDIERPGSSGSSTYPTYGPRSTQDLEVITSERIVNGSPVLSSEEVIVGKYLLYEIDILICMYTIINEMRHTFI</sequence>
<protein>
    <submittedName>
        <fullName evidence="4">Uncharacterized protein LOC113519118</fullName>
    </submittedName>
</protein>
<evidence type="ECO:0000256" key="2">
    <source>
        <dbReference type="SAM" id="SignalP"/>
    </source>
</evidence>
<feature type="region of interest" description="Disordered" evidence="1">
    <location>
        <begin position="167"/>
        <end position="212"/>
    </location>
</feature>
<evidence type="ECO:0000313" key="3">
    <source>
        <dbReference type="Proteomes" id="UP001652740"/>
    </source>
</evidence>
<dbReference type="InParanoid" id="A0A6J1X2P9"/>
<proteinExistence type="predicted"/>
<keyword evidence="2" id="KW-0732">Signal</keyword>
<dbReference type="GeneID" id="113519118"/>
<dbReference type="KEGG" id="gmw:113519118"/>
<dbReference type="Proteomes" id="UP001652740">
    <property type="component" value="Unplaced"/>
</dbReference>
<dbReference type="AlphaFoldDB" id="A0A6J1X2P9"/>
<organism evidence="3 4">
    <name type="scientific">Galleria mellonella</name>
    <name type="common">Greater wax moth</name>
    <dbReference type="NCBI Taxonomy" id="7137"/>
    <lineage>
        <taxon>Eukaryota</taxon>
        <taxon>Metazoa</taxon>
        <taxon>Ecdysozoa</taxon>
        <taxon>Arthropoda</taxon>
        <taxon>Hexapoda</taxon>
        <taxon>Insecta</taxon>
        <taxon>Pterygota</taxon>
        <taxon>Neoptera</taxon>
        <taxon>Endopterygota</taxon>
        <taxon>Lepidoptera</taxon>
        <taxon>Glossata</taxon>
        <taxon>Ditrysia</taxon>
        <taxon>Pyraloidea</taxon>
        <taxon>Pyralidae</taxon>
        <taxon>Galleriinae</taxon>
        <taxon>Galleria</taxon>
    </lineage>
</organism>
<accession>A0A6J1X2P9</accession>
<keyword evidence="3" id="KW-1185">Reference proteome</keyword>
<reference evidence="4" key="1">
    <citation type="submission" date="2025-08" db="UniProtKB">
        <authorList>
            <consortium name="RefSeq"/>
        </authorList>
    </citation>
    <scope>IDENTIFICATION</scope>
    <source>
        <tissue evidence="4">Whole larvae</tissue>
    </source>
</reference>
<feature type="chain" id="PRO_5046056997" evidence="2">
    <location>
        <begin position="22"/>
        <end position="456"/>
    </location>
</feature>
<gene>
    <name evidence="4" type="primary">LOC113519118</name>
</gene>
<feature type="compositionally biased region" description="Polar residues" evidence="1">
    <location>
        <begin position="167"/>
        <end position="194"/>
    </location>
</feature>
<dbReference type="RefSeq" id="XP_026759974.2">
    <property type="nucleotide sequence ID" value="XM_026904173.3"/>
</dbReference>
<evidence type="ECO:0000256" key="1">
    <source>
        <dbReference type="SAM" id="MobiDB-lite"/>
    </source>
</evidence>
<evidence type="ECO:0000313" key="4">
    <source>
        <dbReference type="RefSeq" id="XP_026759974.2"/>
    </source>
</evidence>
<feature type="signal peptide" evidence="2">
    <location>
        <begin position="1"/>
        <end position="21"/>
    </location>
</feature>